<gene>
    <name evidence="1" type="ORF">EP57_01525</name>
</gene>
<name>A0A099WHZ8_9LIST</name>
<dbReference type="eggNOG" id="COG2421">
    <property type="taxonomic scope" value="Bacteria"/>
</dbReference>
<proteinExistence type="predicted"/>
<accession>A0A099WHZ8</accession>
<dbReference type="Gene3D" id="2.40.10.120">
    <property type="match status" value="1"/>
</dbReference>
<dbReference type="GO" id="GO:0016811">
    <property type="term" value="F:hydrolase activity, acting on carbon-nitrogen (but not peptide) bonds, in linear amides"/>
    <property type="evidence" value="ECO:0007669"/>
    <property type="project" value="InterPro"/>
</dbReference>
<dbReference type="PANTHER" id="PTHR31891:SF1">
    <property type="entry name" value="FORMAMIDASE C869.04-RELATED"/>
    <property type="match status" value="1"/>
</dbReference>
<keyword evidence="2" id="KW-1185">Reference proteome</keyword>
<dbReference type="EMBL" id="JNFA01000003">
    <property type="protein sequence ID" value="KGL44301.1"/>
    <property type="molecule type" value="Genomic_DNA"/>
</dbReference>
<sequence length="301" mass="32428">MVQIIKKGSPIYAMDKNNRPVATAKDGDRLVFEAYDCFEDQLTDAYDAFEKLDWNRINPATGPVYVEGAEVGDILAVTIEKLEIGDTATLFTGPDSGVMGDELTENTIRRLPIENGVVKFSENIDLPLNKMIGVIGTAPAGEAVSCGTPDAHGGNMDCKEIGEGTTLFLPVNVAGALLAMGDCHAAMGDGEVSVCGAEVPCDITVTIKVFKNRDWPTPFLLRDGKLSTIASAKTIDTANIMATKQMVHFVESYTELTKGEAIHLLSLAGNLRVCQIVDPNKTARMELPLAYLTKWSAEELN</sequence>
<dbReference type="InterPro" id="IPR004304">
    <property type="entry name" value="FmdA_AmdA"/>
</dbReference>
<dbReference type="RefSeq" id="WP_036083537.1">
    <property type="nucleotide sequence ID" value="NZ_CBCSHQ010000015.1"/>
</dbReference>
<dbReference type="Gene3D" id="2.60.120.580">
    <property type="entry name" value="Acetamidase/Formamidase-like domains"/>
    <property type="match status" value="1"/>
</dbReference>
<dbReference type="GeneID" id="58716123"/>
<evidence type="ECO:0000313" key="2">
    <source>
        <dbReference type="Proteomes" id="UP000029844"/>
    </source>
</evidence>
<evidence type="ECO:0000313" key="1">
    <source>
        <dbReference type="EMBL" id="KGL44301.1"/>
    </source>
</evidence>
<dbReference type="STRING" id="1552123.EP57_01525"/>
<comment type="caution">
    <text evidence="1">The sequence shown here is derived from an EMBL/GenBank/DDBJ whole genome shotgun (WGS) entry which is preliminary data.</text>
</comment>
<dbReference type="Proteomes" id="UP000029844">
    <property type="component" value="Unassembled WGS sequence"/>
</dbReference>
<organism evidence="1 2">
    <name type="scientific">Listeria booriae</name>
    <dbReference type="NCBI Taxonomy" id="1552123"/>
    <lineage>
        <taxon>Bacteria</taxon>
        <taxon>Bacillati</taxon>
        <taxon>Bacillota</taxon>
        <taxon>Bacilli</taxon>
        <taxon>Bacillales</taxon>
        <taxon>Listeriaceae</taxon>
        <taxon>Listeria</taxon>
    </lineage>
</organism>
<reference evidence="1 2" key="1">
    <citation type="submission" date="2014-05" db="EMBL/GenBank/DDBJ databases">
        <title>Novel Listeriaceae from food processing environments.</title>
        <authorList>
            <person name="den Bakker H.C."/>
        </authorList>
    </citation>
    <scope>NUCLEOTIDE SEQUENCE [LARGE SCALE GENOMIC DNA]</scope>
    <source>
        <strain evidence="1 2">FSL A5-0281</strain>
    </source>
</reference>
<dbReference type="Pfam" id="PF03069">
    <property type="entry name" value="FmdA_AmdA"/>
    <property type="match status" value="2"/>
</dbReference>
<dbReference type="AlphaFoldDB" id="A0A099WHZ8"/>
<dbReference type="PANTHER" id="PTHR31891">
    <property type="entry name" value="FORMAMIDASE C869.04-RELATED"/>
    <property type="match status" value="1"/>
</dbReference>
<protein>
    <submittedName>
        <fullName evidence="1">Acetamidase</fullName>
    </submittedName>
</protein>
<dbReference type="OrthoDB" id="9811740at2"/>
<dbReference type="SUPFAM" id="SSF141130">
    <property type="entry name" value="Acetamidase/Formamidase-like"/>
    <property type="match status" value="1"/>
</dbReference>
<dbReference type="Gene3D" id="3.10.28.20">
    <property type="entry name" value="Acetamidase/Formamidase-like domains"/>
    <property type="match status" value="1"/>
</dbReference>